<accession>A0A3Q0FDS2</accession>
<dbReference type="SUPFAM" id="SSF49764">
    <property type="entry name" value="HSP20-like chaperones"/>
    <property type="match status" value="1"/>
</dbReference>
<reference evidence="3" key="2">
    <citation type="submission" date="2025-08" db="UniProtKB">
        <authorList>
            <consortium name="RefSeq"/>
        </authorList>
    </citation>
    <scope>IDENTIFICATION</scope>
    <source>
        <tissue evidence="3">Leaf</tissue>
    </source>
</reference>
<protein>
    <submittedName>
        <fullName evidence="3">23.6 kDa heat shock protein, mitochondrial-like</fullName>
    </submittedName>
</protein>
<dbReference type="InterPro" id="IPR044656">
    <property type="entry name" value="HSP14.7/HSP23.5/HSP23.6-like"/>
</dbReference>
<dbReference type="KEGG" id="vra:106769996"/>
<dbReference type="Proteomes" id="UP000087766">
    <property type="component" value="Chromosome 8"/>
</dbReference>
<gene>
    <name evidence="3" type="primary">LOC106769996</name>
</gene>
<reference evidence="2" key="1">
    <citation type="journal article" date="2014" name="Nat. Commun.">
        <title>Genome sequence of mungbean and insights into evolution within Vigna species.</title>
        <authorList>
            <person name="Kang Y.J."/>
            <person name="Kim S.K."/>
            <person name="Kim M.Y."/>
            <person name="Lestari P."/>
            <person name="Kim K.H."/>
            <person name="Ha B.K."/>
            <person name="Jun T.H."/>
            <person name="Hwang W.J."/>
            <person name="Lee T."/>
            <person name="Lee J."/>
            <person name="Shim S."/>
            <person name="Yoon M.Y."/>
            <person name="Jang Y.E."/>
            <person name="Han K.S."/>
            <person name="Taeprayoon P."/>
            <person name="Yoon N."/>
            <person name="Somta P."/>
            <person name="Tanya P."/>
            <person name="Kim K.S."/>
            <person name="Gwag J.G."/>
            <person name="Moon J.K."/>
            <person name="Lee Y.H."/>
            <person name="Park B.S."/>
            <person name="Bombarely A."/>
            <person name="Doyle J.J."/>
            <person name="Jackson S.A."/>
            <person name="Schafleitner R."/>
            <person name="Srinives P."/>
            <person name="Varshney R.K."/>
            <person name="Lee S.H."/>
        </authorList>
    </citation>
    <scope>NUCLEOTIDE SEQUENCE [LARGE SCALE GENOMIC DNA]</scope>
    <source>
        <strain evidence="2">cv. VC1973A</strain>
    </source>
</reference>
<proteinExistence type="predicted"/>
<dbReference type="PANTHER" id="PTHR46991:SF11">
    <property type="entry name" value="SMALL HEAT SHOCK PROTEIN HSPF"/>
    <property type="match status" value="1"/>
</dbReference>
<dbReference type="InterPro" id="IPR008978">
    <property type="entry name" value="HSP20-like_chaperone"/>
</dbReference>
<dbReference type="AlphaFoldDB" id="A0A3Q0FDS2"/>
<keyword evidence="2" id="KW-1185">Reference proteome</keyword>
<name>A0A3Q0FDS2_VIGRR</name>
<dbReference type="STRING" id="3916.A0A3Q0FDS2"/>
<sequence length="186" mass="21313">MVSSLIAKRFFSSSLLSKSIIHPTASSSRSFNTNAMRNYDDQNDDVERRSEFSSPRIACRDDIFLDVLDPFFPTRSLSRVLNMMDQFMDNSFLSTPRGIGAGAGVRRGWNMRETEDALLLRVDMPGLGQEEEICVYLYQRSSHFTNWVSIWEFIDVGYRNLGAKRTCFFVGFLTGRGHGVTLWPRE</sequence>
<dbReference type="Gramene" id="Vradi08g04640.1">
    <property type="protein sequence ID" value="Vradi08g04640.1"/>
    <property type="gene ID" value="Vradi08g04640"/>
</dbReference>
<keyword evidence="1" id="KW-0346">Stress response</keyword>
<evidence type="ECO:0000313" key="3">
    <source>
        <dbReference type="RefSeq" id="XP_022640769.1"/>
    </source>
</evidence>
<dbReference type="PANTHER" id="PTHR46991">
    <property type="entry name" value="23.5 KDA HEAT SHOCK PROTEIN, MITOCHONDRIAL"/>
    <property type="match status" value="1"/>
</dbReference>
<dbReference type="RefSeq" id="XP_022640769.1">
    <property type="nucleotide sequence ID" value="XM_022785048.1"/>
</dbReference>
<dbReference type="OrthoDB" id="1431247at2759"/>
<evidence type="ECO:0000313" key="2">
    <source>
        <dbReference type="Proteomes" id="UP000087766"/>
    </source>
</evidence>
<evidence type="ECO:0000256" key="1">
    <source>
        <dbReference type="ARBA" id="ARBA00023016"/>
    </source>
</evidence>
<organism evidence="2 3">
    <name type="scientific">Vigna radiata var. radiata</name>
    <name type="common">Mung bean</name>
    <name type="synonym">Phaseolus aureus</name>
    <dbReference type="NCBI Taxonomy" id="3916"/>
    <lineage>
        <taxon>Eukaryota</taxon>
        <taxon>Viridiplantae</taxon>
        <taxon>Streptophyta</taxon>
        <taxon>Embryophyta</taxon>
        <taxon>Tracheophyta</taxon>
        <taxon>Spermatophyta</taxon>
        <taxon>Magnoliopsida</taxon>
        <taxon>eudicotyledons</taxon>
        <taxon>Gunneridae</taxon>
        <taxon>Pentapetalae</taxon>
        <taxon>rosids</taxon>
        <taxon>fabids</taxon>
        <taxon>Fabales</taxon>
        <taxon>Fabaceae</taxon>
        <taxon>Papilionoideae</taxon>
        <taxon>50 kb inversion clade</taxon>
        <taxon>NPAAA clade</taxon>
        <taxon>indigoferoid/millettioid clade</taxon>
        <taxon>Phaseoleae</taxon>
        <taxon>Vigna</taxon>
    </lineage>
</organism>
<dbReference type="GeneID" id="106769996"/>